<keyword evidence="2" id="KW-1185">Reference proteome</keyword>
<organism evidence="1 2">
    <name type="scientific">Pukyongia salina</name>
    <dbReference type="NCBI Taxonomy" id="2094025"/>
    <lineage>
        <taxon>Bacteria</taxon>
        <taxon>Pseudomonadati</taxon>
        <taxon>Bacteroidota</taxon>
        <taxon>Flavobacteriia</taxon>
        <taxon>Flavobacteriales</taxon>
        <taxon>Flavobacteriaceae</taxon>
        <taxon>Pukyongia</taxon>
    </lineage>
</organism>
<dbReference type="InterPro" id="IPR000801">
    <property type="entry name" value="Esterase-like"/>
</dbReference>
<accession>A0A2S0HW25</accession>
<reference evidence="1 2" key="1">
    <citation type="submission" date="2018-02" db="EMBL/GenBank/DDBJ databases">
        <title>Genomic analysis of the strain RR4-38 isolated from a seawater recirculating aquaculture system.</title>
        <authorList>
            <person name="Kim Y.-S."/>
            <person name="Jang Y.H."/>
            <person name="Kim K.-H."/>
        </authorList>
    </citation>
    <scope>NUCLEOTIDE SEQUENCE [LARGE SCALE GENOMIC DNA]</scope>
    <source>
        <strain evidence="1 2">RR4-38</strain>
    </source>
</reference>
<gene>
    <name evidence="1" type="ORF">C5O00_06365</name>
</gene>
<dbReference type="AlphaFoldDB" id="A0A2S0HW25"/>
<name>A0A2S0HW25_9FLAO</name>
<proteinExistence type="predicted"/>
<sequence length="384" mass="44587">MKQILTLVVTVLIVFTSFGQSKIIYEEFNSYKLDAPRRLKIQLPRDYETNTDKVYPIVVVLDANYLFEPVAGNVDYFGYWEDMPESIVVGVMQGESRYDDCSYDDTNFMPADQGADFFEFLGLELIPYIDENYRTAKFVIAVGHDFTANFINYYLFKDPPLFNGYINLSPDLAPMMDERLPQRIPSVESKIFYYLATGTDDIKDLMEISENLNKSLKPLESDTFKYYYDNFEGATHYSLVARAIPSAMEKIFSVYRPISKQEFTDVVMKLETPVHTYLMDKYKTIEDLFGLTNPIRINDFIATATAAEKKKQWESLREIASLAQRQYPDTVLGDYYMARFYEETGEPKKAMRTFQGAFDKEEVDFITVDLMLDKADKIKEDFGY</sequence>
<dbReference type="Gene3D" id="1.25.40.10">
    <property type="entry name" value="Tetratricopeptide repeat domain"/>
    <property type="match status" value="1"/>
</dbReference>
<dbReference type="Pfam" id="PF00756">
    <property type="entry name" value="Esterase"/>
    <property type="match status" value="1"/>
</dbReference>
<dbReference type="InterPro" id="IPR050583">
    <property type="entry name" value="Mycobacterial_A85_antigen"/>
</dbReference>
<dbReference type="SUPFAM" id="SSF53474">
    <property type="entry name" value="alpha/beta-Hydrolases"/>
    <property type="match status" value="1"/>
</dbReference>
<dbReference type="Gene3D" id="3.40.50.1820">
    <property type="entry name" value="alpha/beta hydrolase"/>
    <property type="match status" value="1"/>
</dbReference>
<dbReference type="OrthoDB" id="1142077at2"/>
<evidence type="ECO:0000313" key="2">
    <source>
        <dbReference type="Proteomes" id="UP000238442"/>
    </source>
</evidence>
<dbReference type="InterPro" id="IPR011990">
    <property type="entry name" value="TPR-like_helical_dom_sf"/>
</dbReference>
<dbReference type="EMBL" id="CP027062">
    <property type="protein sequence ID" value="AVI50816.1"/>
    <property type="molecule type" value="Genomic_DNA"/>
</dbReference>
<dbReference type="InterPro" id="IPR029058">
    <property type="entry name" value="AB_hydrolase_fold"/>
</dbReference>
<dbReference type="PANTHER" id="PTHR48098">
    <property type="entry name" value="ENTEROCHELIN ESTERASE-RELATED"/>
    <property type="match status" value="1"/>
</dbReference>
<dbReference type="KEGG" id="aue:C5O00_06365"/>
<dbReference type="Proteomes" id="UP000238442">
    <property type="component" value="Chromosome"/>
</dbReference>
<dbReference type="RefSeq" id="WP_105215933.1">
    <property type="nucleotide sequence ID" value="NZ_CP027062.1"/>
</dbReference>
<protein>
    <submittedName>
        <fullName evidence="1">Esterase</fullName>
    </submittedName>
</protein>
<evidence type="ECO:0000313" key="1">
    <source>
        <dbReference type="EMBL" id="AVI50816.1"/>
    </source>
</evidence>
<dbReference type="PANTHER" id="PTHR48098:SF6">
    <property type="entry name" value="FERRI-BACILLIBACTIN ESTERASE BESA"/>
    <property type="match status" value="1"/>
</dbReference>